<dbReference type="Pfam" id="PF13468">
    <property type="entry name" value="Glyoxalase_3"/>
    <property type="match status" value="1"/>
</dbReference>
<dbReference type="OrthoDB" id="4179687at2759"/>
<protein>
    <recommendedName>
        <fullName evidence="1">Glyoxalase-like domain-containing protein</fullName>
    </recommendedName>
</protein>
<name>A0A7U2ID13_PHANO</name>
<evidence type="ECO:0000259" key="1">
    <source>
        <dbReference type="Pfam" id="PF13468"/>
    </source>
</evidence>
<organism evidence="2 3">
    <name type="scientific">Phaeosphaeria nodorum (strain SN15 / ATCC MYA-4574 / FGSC 10173)</name>
    <name type="common">Glume blotch fungus</name>
    <name type="synonym">Parastagonospora nodorum</name>
    <dbReference type="NCBI Taxonomy" id="321614"/>
    <lineage>
        <taxon>Eukaryota</taxon>
        <taxon>Fungi</taxon>
        <taxon>Dikarya</taxon>
        <taxon>Ascomycota</taxon>
        <taxon>Pezizomycotina</taxon>
        <taxon>Dothideomycetes</taxon>
        <taxon>Pleosporomycetidae</taxon>
        <taxon>Pleosporales</taxon>
        <taxon>Pleosporineae</taxon>
        <taxon>Phaeosphaeriaceae</taxon>
        <taxon>Parastagonospora</taxon>
    </lineage>
</organism>
<dbReference type="InterPro" id="IPR029068">
    <property type="entry name" value="Glyas_Bleomycin-R_OHBP_Dase"/>
</dbReference>
<reference evidence="3" key="1">
    <citation type="journal article" date="2021" name="BMC Genomics">
        <title>Chromosome-level genome assembly and manually-curated proteome of model necrotroph Parastagonospora nodorum Sn15 reveals a genome-wide trove of candidate effector homologs, and redundancy of virulence-related functions within an accessory chromosome.</title>
        <authorList>
            <person name="Bertazzoni S."/>
            <person name="Jones D.A.B."/>
            <person name="Phan H.T."/>
            <person name="Tan K.-C."/>
            <person name="Hane J.K."/>
        </authorList>
    </citation>
    <scope>NUCLEOTIDE SEQUENCE [LARGE SCALE GENOMIC DNA]</scope>
    <source>
        <strain evidence="3">SN15 / ATCC MYA-4574 / FGSC 10173)</strain>
    </source>
</reference>
<evidence type="ECO:0000313" key="2">
    <source>
        <dbReference type="EMBL" id="QRD07533.1"/>
    </source>
</evidence>
<keyword evidence="3" id="KW-1185">Reference proteome</keyword>
<dbReference type="InterPro" id="IPR025870">
    <property type="entry name" value="Glyoxalase-like_dom"/>
</dbReference>
<dbReference type="Proteomes" id="UP000663193">
    <property type="component" value="Chromosome 22"/>
</dbReference>
<sequence>MSGTVNIGPKLALGPAPTRLRQIALVTKDLERAQRLITHVLGTEVVYSDPAVGQWGLKNCMIPLGGDFIELVSPFKSGTTAGRLLEKRGEGGYMIIMQTEDAKKRRDHIKSKGLAKVIFEHEHGDAVCVQYHPKGIRGGMMPELDSLAPGPNNPTPLKSRFSPWHACGSDHKVYYPGMKRSEHLTLQGCVLRLQPGDSQHEAASRQWEDIFGVARSRDLLAFTNARLGFVAGQEGQNEGLVSITVGVNGTNNMDAIKERARQAGVFADGQINMCGVRWNISLTGHMEPKGKL</sequence>
<gene>
    <name evidence="2" type="ORF">JI435_130810</name>
</gene>
<dbReference type="VEuPathDB" id="FungiDB:JI435_130810"/>
<dbReference type="SUPFAM" id="SSF54593">
    <property type="entry name" value="Glyoxalase/Bleomycin resistance protein/Dihydroxybiphenyl dioxygenase"/>
    <property type="match status" value="1"/>
</dbReference>
<evidence type="ECO:0000313" key="3">
    <source>
        <dbReference type="Proteomes" id="UP000663193"/>
    </source>
</evidence>
<dbReference type="AlphaFoldDB" id="A0A7U2ID13"/>
<dbReference type="EMBL" id="CP069044">
    <property type="protein sequence ID" value="QRD07533.1"/>
    <property type="molecule type" value="Genomic_DNA"/>
</dbReference>
<proteinExistence type="predicted"/>
<dbReference type="Gene3D" id="3.10.180.10">
    <property type="entry name" value="2,3-Dihydroxybiphenyl 1,2-Dioxygenase, domain 1"/>
    <property type="match status" value="1"/>
</dbReference>
<feature type="domain" description="Glyoxalase-like" evidence="1">
    <location>
        <begin position="24"/>
        <end position="115"/>
    </location>
</feature>
<accession>A0A7U2ID13</accession>